<dbReference type="STRING" id="754035.Mesau_02852"/>
<evidence type="ECO:0000256" key="1">
    <source>
        <dbReference type="SAM" id="MobiDB-lite"/>
    </source>
</evidence>
<dbReference type="EMBL" id="CP003358">
    <property type="protein sequence ID" value="AGB45242.1"/>
    <property type="molecule type" value="Genomic_DNA"/>
</dbReference>
<evidence type="ECO:0000313" key="2">
    <source>
        <dbReference type="EMBL" id="AGB45242.1"/>
    </source>
</evidence>
<dbReference type="KEGG" id="mam:Mesau_02852"/>
<organism evidence="2 3">
    <name type="scientific">Mesorhizobium australicum (strain HAMBI 3006 / LMG 24608 / WSM2073)</name>
    <dbReference type="NCBI Taxonomy" id="754035"/>
    <lineage>
        <taxon>Bacteria</taxon>
        <taxon>Pseudomonadati</taxon>
        <taxon>Pseudomonadota</taxon>
        <taxon>Alphaproteobacteria</taxon>
        <taxon>Hyphomicrobiales</taxon>
        <taxon>Phyllobacteriaceae</taxon>
        <taxon>Mesorhizobium</taxon>
    </lineage>
</organism>
<sequence length="193" mass="21525">MMDDGERTHTEPEKSSWTGRNRRLDPSRLPEQVSYTTSDNYGDVTFTLNQRGVVVRRTQNVSSMPAIIALPAKVFRGVAACAMEDPNGRFTAELKLLHNDPMLTVPLLVSDELELVATDWRAWAVAYRLPMLLLGADGVARTLEETLGAKINSLSSRRPQHGPRLDHAPRLSKAGLMNKLTSLEHIGRLLDRK</sequence>
<gene>
    <name evidence="2" type="ordered locus">Mesau_02852</name>
</gene>
<protein>
    <submittedName>
        <fullName evidence="2">Uncharacterized protein</fullName>
    </submittedName>
</protein>
<name>L0KIS2_MESAW</name>
<feature type="compositionally biased region" description="Basic and acidic residues" evidence="1">
    <location>
        <begin position="1"/>
        <end position="14"/>
    </location>
</feature>
<proteinExistence type="predicted"/>
<dbReference type="eggNOG" id="ENOG5032YZE">
    <property type="taxonomic scope" value="Bacteria"/>
</dbReference>
<accession>L0KIS2</accession>
<reference evidence="3" key="1">
    <citation type="submission" date="2012-02" db="EMBL/GenBank/DDBJ databases">
        <title>Complete sequence of Mesorhizobium australicum WSM2073.</title>
        <authorList>
            <person name="Lucas S."/>
            <person name="Han J."/>
            <person name="Lapidus A."/>
            <person name="Cheng J.-F."/>
            <person name="Goodwin L."/>
            <person name="Pitluck S."/>
            <person name="Peters L."/>
            <person name="Gu W."/>
            <person name="Detter J.C."/>
            <person name="Han C."/>
            <person name="Tapia R."/>
            <person name="Land M."/>
            <person name="Hauser L."/>
            <person name="Kyrpides N."/>
            <person name="Ivanova N."/>
            <person name="Pagani I."/>
            <person name="Reeve W.G."/>
            <person name="Howieson J.G."/>
            <person name="Tiwari R.P."/>
            <person name="O'Hara G.W."/>
            <person name="Atkins C.A."/>
            <person name="Ronson C.W."/>
            <person name="Nandasena K.G."/>
            <person name="Woyke T."/>
        </authorList>
    </citation>
    <scope>NUCLEOTIDE SEQUENCE [LARGE SCALE GENOMIC DNA]</scope>
    <source>
        <strain evidence="3">LMG 24608 / HAMBI 3006 / WSM2073</strain>
    </source>
</reference>
<dbReference type="HOGENOM" id="CLU_096801_1_0_5"/>
<dbReference type="Proteomes" id="UP000010998">
    <property type="component" value="Chromosome"/>
</dbReference>
<dbReference type="Pfam" id="PF19596">
    <property type="entry name" value="DUF6101"/>
    <property type="match status" value="1"/>
</dbReference>
<evidence type="ECO:0000313" key="3">
    <source>
        <dbReference type="Proteomes" id="UP000010998"/>
    </source>
</evidence>
<feature type="region of interest" description="Disordered" evidence="1">
    <location>
        <begin position="1"/>
        <end position="36"/>
    </location>
</feature>
<keyword evidence="3" id="KW-1185">Reference proteome</keyword>
<dbReference type="InterPro" id="IPR046083">
    <property type="entry name" value="DUF6101"/>
</dbReference>
<dbReference type="AlphaFoldDB" id="L0KIS2"/>